<proteinExistence type="predicted"/>
<name>A0ACB8BWM5_9AGAM</name>
<accession>A0ACB8BWM5</accession>
<gene>
    <name evidence="1" type="ORF">BV22DRAFT_1029173</name>
</gene>
<dbReference type="Proteomes" id="UP000790709">
    <property type="component" value="Unassembled WGS sequence"/>
</dbReference>
<evidence type="ECO:0000313" key="2">
    <source>
        <dbReference type="Proteomes" id="UP000790709"/>
    </source>
</evidence>
<keyword evidence="2" id="KW-1185">Reference proteome</keyword>
<dbReference type="EMBL" id="MU266338">
    <property type="protein sequence ID" value="KAH7929779.1"/>
    <property type="molecule type" value="Genomic_DNA"/>
</dbReference>
<reference evidence="1" key="1">
    <citation type="journal article" date="2021" name="New Phytol.">
        <title>Evolutionary innovations through gain and loss of genes in the ectomycorrhizal Boletales.</title>
        <authorList>
            <person name="Wu G."/>
            <person name="Miyauchi S."/>
            <person name="Morin E."/>
            <person name="Kuo A."/>
            <person name="Drula E."/>
            <person name="Varga T."/>
            <person name="Kohler A."/>
            <person name="Feng B."/>
            <person name="Cao Y."/>
            <person name="Lipzen A."/>
            <person name="Daum C."/>
            <person name="Hundley H."/>
            <person name="Pangilinan J."/>
            <person name="Johnson J."/>
            <person name="Barry K."/>
            <person name="LaButti K."/>
            <person name="Ng V."/>
            <person name="Ahrendt S."/>
            <person name="Min B."/>
            <person name="Choi I.G."/>
            <person name="Park H."/>
            <person name="Plett J.M."/>
            <person name="Magnuson J."/>
            <person name="Spatafora J.W."/>
            <person name="Nagy L.G."/>
            <person name="Henrissat B."/>
            <person name="Grigoriev I.V."/>
            <person name="Yang Z.L."/>
            <person name="Xu J."/>
            <person name="Martin F.M."/>
        </authorList>
    </citation>
    <scope>NUCLEOTIDE SEQUENCE</scope>
    <source>
        <strain evidence="1">KUC20120723A-06</strain>
    </source>
</reference>
<evidence type="ECO:0000313" key="1">
    <source>
        <dbReference type="EMBL" id="KAH7929779.1"/>
    </source>
</evidence>
<protein>
    <submittedName>
        <fullName evidence="1">Uncharacterized protein</fullName>
    </submittedName>
</protein>
<comment type="caution">
    <text evidence="1">The sequence shown here is derived from an EMBL/GenBank/DDBJ whole genome shotgun (WGS) entry which is preliminary data.</text>
</comment>
<organism evidence="1 2">
    <name type="scientific">Leucogyrophana mollusca</name>
    <dbReference type="NCBI Taxonomy" id="85980"/>
    <lineage>
        <taxon>Eukaryota</taxon>
        <taxon>Fungi</taxon>
        <taxon>Dikarya</taxon>
        <taxon>Basidiomycota</taxon>
        <taxon>Agaricomycotina</taxon>
        <taxon>Agaricomycetes</taxon>
        <taxon>Agaricomycetidae</taxon>
        <taxon>Boletales</taxon>
        <taxon>Boletales incertae sedis</taxon>
        <taxon>Leucogyrophana</taxon>
    </lineage>
</organism>
<sequence length="266" mass="29413">MANPRQRRKAKSASHSAVSHSRRAKKLLKKMPAIRGPQVLQDAWDKSKTVRQNYIALGLQHTLNPVQSGGSEREMVYNKCTVDSPDSKDLSPTSVPPVQTPLPESSAGPSTQVSGIPKGFGRIIRDSAGNVLRIEIPDPEDTHKEATDDADMNGLEEAQLDEHILESWAGRILHRNPEQAQQLPESRSDVVVALETLSSSVNPTPRHTSSGERSYLSRLARQYNDDYEKMARDRRLNPEQKTAGELKRAIKRAGGVNGLLDDQNES</sequence>